<accession>A0A5B6URZ2</accession>
<feature type="compositionally biased region" description="Acidic residues" evidence="1">
    <location>
        <begin position="65"/>
        <end position="74"/>
    </location>
</feature>
<comment type="caution">
    <text evidence="2">The sequence shown here is derived from an EMBL/GenBank/DDBJ whole genome shotgun (WGS) entry which is preliminary data.</text>
</comment>
<name>A0A5B6URZ2_9ROSI</name>
<feature type="compositionally biased region" description="Basic and acidic residues" evidence="1">
    <location>
        <begin position="79"/>
        <end position="89"/>
    </location>
</feature>
<evidence type="ECO:0000256" key="1">
    <source>
        <dbReference type="SAM" id="MobiDB-lite"/>
    </source>
</evidence>
<dbReference type="OrthoDB" id="997090at2759"/>
<dbReference type="EMBL" id="SMMG02000010">
    <property type="protein sequence ID" value="KAA3459224.1"/>
    <property type="molecule type" value="Genomic_DNA"/>
</dbReference>
<protein>
    <submittedName>
        <fullName evidence="2">L10-interacting MYB domain-containing protein-like</fullName>
    </submittedName>
</protein>
<reference evidence="3" key="1">
    <citation type="journal article" date="2019" name="Plant Biotechnol. J.">
        <title>Genome sequencing of the Australian wild diploid species Gossypium australe highlights disease resistance and delayed gland morphogenesis.</title>
        <authorList>
            <person name="Cai Y."/>
            <person name="Cai X."/>
            <person name="Wang Q."/>
            <person name="Wang P."/>
            <person name="Zhang Y."/>
            <person name="Cai C."/>
            <person name="Xu Y."/>
            <person name="Wang K."/>
            <person name="Zhou Z."/>
            <person name="Wang C."/>
            <person name="Geng S."/>
            <person name="Li B."/>
            <person name="Dong Q."/>
            <person name="Hou Y."/>
            <person name="Wang H."/>
            <person name="Ai P."/>
            <person name="Liu Z."/>
            <person name="Yi F."/>
            <person name="Sun M."/>
            <person name="An G."/>
            <person name="Cheng J."/>
            <person name="Zhang Y."/>
            <person name="Shi Q."/>
            <person name="Xie Y."/>
            <person name="Shi X."/>
            <person name="Chang Y."/>
            <person name="Huang F."/>
            <person name="Chen Y."/>
            <person name="Hong S."/>
            <person name="Mi L."/>
            <person name="Sun Q."/>
            <person name="Zhang L."/>
            <person name="Zhou B."/>
            <person name="Peng R."/>
            <person name="Zhang X."/>
            <person name="Liu F."/>
        </authorList>
    </citation>
    <scope>NUCLEOTIDE SEQUENCE [LARGE SCALE GENOMIC DNA]</scope>
    <source>
        <strain evidence="3">cv. PA1801</strain>
    </source>
</reference>
<dbReference type="AlphaFoldDB" id="A0A5B6URZ2"/>
<proteinExistence type="predicted"/>
<organism evidence="2 3">
    <name type="scientific">Gossypium australe</name>
    <dbReference type="NCBI Taxonomy" id="47621"/>
    <lineage>
        <taxon>Eukaryota</taxon>
        <taxon>Viridiplantae</taxon>
        <taxon>Streptophyta</taxon>
        <taxon>Embryophyta</taxon>
        <taxon>Tracheophyta</taxon>
        <taxon>Spermatophyta</taxon>
        <taxon>Magnoliopsida</taxon>
        <taxon>eudicotyledons</taxon>
        <taxon>Gunneridae</taxon>
        <taxon>Pentapetalae</taxon>
        <taxon>rosids</taxon>
        <taxon>malvids</taxon>
        <taxon>Malvales</taxon>
        <taxon>Malvaceae</taxon>
        <taxon>Malvoideae</taxon>
        <taxon>Gossypium</taxon>
    </lineage>
</organism>
<feature type="region of interest" description="Disordered" evidence="1">
    <location>
        <begin position="65"/>
        <end position="89"/>
    </location>
</feature>
<evidence type="ECO:0000313" key="2">
    <source>
        <dbReference type="EMBL" id="KAA3459224.1"/>
    </source>
</evidence>
<keyword evidence="3" id="KW-1185">Reference proteome</keyword>
<sequence>MESFQRNDGCFRRLIVTEALIFRVVDIDPDLEGKLDKMFKGIIAIGDKAWAPFLDILLSDLFEDDDNATPEENEQNAIDDVRHNIDGNP</sequence>
<dbReference type="Proteomes" id="UP000325315">
    <property type="component" value="Unassembled WGS sequence"/>
</dbReference>
<gene>
    <name evidence="2" type="ORF">EPI10_013733</name>
</gene>
<evidence type="ECO:0000313" key="3">
    <source>
        <dbReference type="Proteomes" id="UP000325315"/>
    </source>
</evidence>